<dbReference type="Proteomes" id="UP000236291">
    <property type="component" value="Unassembled WGS sequence"/>
</dbReference>
<reference evidence="2 3" key="1">
    <citation type="journal article" date="2014" name="Am. J. Bot.">
        <title>Genome assembly and annotation for red clover (Trifolium pratense; Fabaceae).</title>
        <authorList>
            <person name="Istvanek J."/>
            <person name="Jaros M."/>
            <person name="Krenek A."/>
            <person name="Repkova J."/>
        </authorList>
    </citation>
    <scope>NUCLEOTIDE SEQUENCE [LARGE SCALE GENOMIC DNA]</scope>
    <source>
        <strain evidence="3">cv. Tatra</strain>
        <tissue evidence="2">Young leaves</tissue>
    </source>
</reference>
<reference evidence="2 3" key="2">
    <citation type="journal article" date="2017" name="Front. Plant Sci.">
        <title>Gene Classification and Mining of Molecular Markers Useful in Red Clover (Trifolium pratense) Breeding.</title>
        <authorList>
            <person name="Istvanek J."/>
            <person name="Dluhosova J."/>
            <person name="Dluhos P."/>
            <person name="Patkova L."/>
            <person name="Nedelnik J."/>
            <person name="Repkova J."/>
        </authorList>
    </citation>
    <scope>NUCLEOTIDE SEQUENCE [LARGE SCALE GENOMIC DNA]</scope>
    <source>
        <strain evidence="3">cv. Tatra</strain>
        <tissue evidence="2">Young leaves</tissue>
    </source>
</reference>
<dbReference type="EMBL" id="ASHM01035356">
    <property type="protein sequence ID" value="PNX79127.1"/>
    <property type="molecule type" value="Genomic_DNA"/>
</dbReference>
<gene>
    <name evidence="2" type="ORF">L195_g035111</name>
</gene>
<dbReference type="ExpressionAtlas" id="A0A2K3LKR4">
    <property type="expression patterns" value="baseline"/>
</dbReference>
<comment type="caution">
    <text evidence="2">The sequence shown here is derived from an EMBL/GenBank/DDBJ whole genome shotgun (WGS) entry which is preliminary data.</text>
</comment>
<accession>A0A2K3LKR4</accession>
<sequence>MSERGKKDRMKNIFKKLHIGSSHDPHRSNETPPPVPSPSCAAEDVQSSGTSTVTPTSSSPSTAPVPAASFGGGGVSAVVNRQDFFSSEEEFQVQLALAISASNSEFRSDDPEKDQIHAATLLSLGGHRIDSTGNKDDVAEALSRQYWVSFVDFLNEFLAMLVNFIIIN</sequence>
<dbReference type="GO" id="GO:0016301">
    <property type="term" value="F:kinase activity"/>
    <property type="evidence" value="ECO:0007669"/>
    <property type="project" value="UniProtKB-KW"/>
</dbReference>
<evidence type="ECO:0000313" key="2">
    <source>
        <dbReference type="EMBL" id="PNX79127.1"/>
    </source>
</evidence>
<feature type="compositionally biased region" description="Low complexity" evidence="1">
    <location>
        <begin position="47"/>
        <end position="69"/>
    </location>
</feature>
<name>A0A2K3LKR4_TRIPR</name>
<organism evidence="2 3">
    <name type="scientific">Trifolium pratense</name>
    <name type="common">Red clover</name>
    <dbReference type="NCBI Taxonomy" id="57577"/>
    <lineage>
        <taxon>Eukaryota</taxon>
        <taxon>Viridiplantae</taxon>
        <taxon>Streptophyta</taxon>
        <taxon>Embryophyta</taxon>
        <taxon>Tracheophyta</taxon>
        <taxon>Spermatophyta</taxon>
        <taxon>Magnoliopsida</taxon>
        <taxon>eudicotyledons</taxon>
        <taxon>Gunneridae</taxon>
        <taxon>Pentapetalae</taxon>
        <taxon>rosids</taxon>
        <taxon>fabids</taxon>
        <taxon>Fabales</taxon>
        <taxon>Fabaceae</taxon>
        <taxon>Papilionoideae</taxon>
        <taxon>50 kb inversion clade</taxon>
        <taxon>NPAAA clade</taxon>
        <taxon>Hologalegina</taxon>
        <taxon>IRL clade</taxon>
        <taxon>Trifolieae</taxon>
        <taxon>Trifolium</taxon>
    </lineage>
</organism>
<keyword evidence="2" id="KW-0808">Transferase</keyword>
<dbReference type="STRING" id="57577.A0A2K3LKR4"/>
<evidence type="ECO:0000313" key="3">
    <source>
        <dbReference type="Proteomes" id="UP000236291"/>
    </source>
</evidence>
<evidence type="ECO:0000256" key="1">
    <source>
        <dbReference type="SAM" id="MobiDB-lite"/>
    </source>
</evidence>
<feature type="region of interest" description="Disordered" evidence="1">
    <location>
        <begin position="1"/>
        <end position="72"/>
    </location>
</feature>
<dbReference type="AlphaFoldDB" id="A0A2K3LKR4"/>
<proteinExistence type="predicted"/>
<keyword evidence="2" id="KW-0418">Kinase</keyword>
<protein>
    <submittedName>
        <fullName evidence="2">Serine/threonine-protein kinase CTR1-like protein</fullName>
    </submittedName>
</protein>
<feature type="compositionally biased region" description="Basic residues" evidence="1">
    <location>
        <begin position="7"/>
        <end position="18"/>
    </location>
</feature>